<dbReference type="CDD" id="cd06261">
    <property type="entry name" value="TM_PBP2"/>
    <property type="match status" value="1"/>
</dbReference>
<protein>
    <recommendedName>
        <fullName evidence="8">ABC transmembrane type-1 domain-containing protein</fullName>
    </recommendedName>
</protein>
<dbReference type="Pfam" id="PF00528">
    <property type="entry name" value="BPD_transp_1"/>
    <property type="match status" value="1"/>
</dbReference>
<evidence type="ECO:0000313" key="9">
    <source>
        <dbReference type="EMBL" id="RLV77645.1"/>
    </source>
</evidence>
<dbReference type="STRING" id="1343740.M271_38890"/>
<feature type="transmembrane region" description="Helical" evidence="7">
    <location>
        <begin position="294"/>
        <end position="313"/>
    </location>
</feature>
<dbReference type="InterPro" id="IPR035906">
    <property type="entry name" value="MetI-like_sf"/>
</dbReference>
<evidence type="ECO:0000256" key="5">
    <source>
        <dbReference type="ARBA" id="ARBA00022989"/>
    </source>
</evidence>
<feature type="transmembrane region" description="Helical" evidence="7">
    <location>
        <begin position="187"/>
        <end position="212"/>
    </location>
</feature>
<evidence type="ECO:0000256" key="2">
    <source>
        <dbReference type="ARBA" id="ARBA00022448"/>
    </source>
</evidence>
<dbReference type="RefSeq" id="WP_020872652.1">
    <property type="nucleotide sequence ID" value="NC_022785.1"/>
</dbReference>
<accession>A0A0A0NHX2</accession>
<keyword evidence="6 7" id="KW-0472">Membrane</keyword>
<dbReference type="PANTHER" id="PTHR30193">
    <property type="entry name" value="ABC TRANSPORTER PERMEASE PROTEIN"/>
    <property type="match status" value="1"/>
</dbReference>
<proteinExistence type="inferred from homology"/>
<feature type="transmembrane region" description="Helical" evidence="7">
    <location>
        <begin position="101"/>
        <end position="122"/>
    </location>
</feature>
<name>A0A0A0NHX2_STRRN</name>
<keyword evidence="3" id="KW-1003">Cell membrane</keyword>
<gene>
    <name evidence="9" type="ORF">D3C57_104710</name>
</gene>
<dbReference type="eggNOG" id="COG1175">
    <property type="taxonomic scope" value="Bacteria"/>
</dbReference>
<evidence type="ECO:0000256" key="3">
    <source>
        <dbReference type="ARBA" id="ARBA00022475"/>
    </source>
</evidence>
<feature type="transmembrane region" description="Helical" evidence="7">
    <location>
        <begin position="6"/>
        <end position="25"/>
    </location>
</feature>
<keyword evidence="2 7" id="KW-0813">Transport</keyword>
<feature type="transmembrane region" description="Helical" evidence="7">
    <location>
        <begin position="45"/>
        <end position="64"/>
    </location>
</feature>
<dbReference type="PROSITE" id="PS50928">
    <property type="entry name" value="ABC_TM1"/>
    <property type="match status" value="1"/>
</dbReference>
<dbReference type="HOGENOM" id="CLU_016047_0_0_11"/>
<dbReference type="AlphaFoldDB" id="A0A0A0NHX2"/>
<evidence type="ECO:0000256" key="4">
    <source>
        <dbReference type="ARBA" id="ARBA00022692"/>
    </source>
</evidence>
<keyword evidence="5 7" id="KW-1133">Transmembrane helix</keyword>
<dbReference type="Gene3D" id="1.10.3720.10">
    <property type="entry name" value="MetI-like"/>
    <property type="match status" value="1"/>
</dbReference>
<evidence type="ECO:0000256" key="6">
    <source>
        <dbReference type="ARBA" id="ARBA00023136"/>
    </source>
</evidence>
<dbReference type="Proteomes" id="UP000281594">
    <property type="component" value="Unassembled WGS sequence"/>
</dbReference>
<keyword evidence="4 7" id="KW-0812">Transmembrane</keyword>
<dbReference type="PANTHER" id="PTHR30193:SF18">
    <property type="entry name" value="OSMOPROTECTIVE COMPOUNDS UPTAKE PERMEASE PROTEIN GGTC"/>
    <property type="match status" value="1"/>
</dbReference>
<organism evidence="9 10">
    <name type="scientific">Streptomyces rapamycinicus (strain ATCC 29253 / DSM 41530 / NRRL 5491 / AYB-994)</name>
    <name type="common">Streptomyces hygroscopicus (strain ATCC 29253)</name>
    <dbReference type="NCBI Taxonomy" id="1343740"/>
    <lineage>
        <taxon>Bacteria</taxon>
        <taxon>Bacillati</taxon>
        <taxon>Actinomycetota</taxon>
        <taxon>Actinomycetes</taxon>
        <taxon>Kitasatosporales</taxon>
        <taxon>Streptomycetaceae</taxon>
        <taxon>Streptomyces</taxon>
        <taxon>Streptomyces violaceusniger group</taxon>
    </lineage>
</organism>
<feature type="transmembrane region" description="Helical" evidence="7">
    <location>
        <begin position="134"/>
        <end position="153"/>
    </location>
</feature>
<comment type="subcellular location">
    <subcellularLocation>
        <location evidence="1 7">Cell membrane</location>
        <topology evidence="1 7">Multi-pass membrane protein</topology>
    </subcellularLocation>
</comment>
<dbReference type="InterPro" id="IPR000515">
    <property type="entry name" value="MetI-like"/>
</dbReference>
<reference evidence="9 10" key="1">
    <citation type="journal article" date="2018" name="J. Biol. Chem.">
        <title>Discovery of the actinoplanic acid pathway in Streptomyces rapamycinicus reveals a genetically conserved synergism with rapamycin.</title>
        <authorList>
            <person name="Mrak P."/>
            <person name="Krastel P."/>
            <person name="Pivk Lukancic P."/>
            <person name="Tao J."/>
            <person name="Pistorius D."/>
            <person name="Moore C.M."/>
        </authorList>
    </citation>
    <scope>NUCLEOTIDE SEQUENCE [LARGE SCALE GENOMIC DNA]</scope>
    <source>
        <strain evidence="9 10">NRRL 5491</strain>
    </source>
</reference>
<feature type="domain" description="ABC transmembrane type-1" evidence="8">
    <location>
        <begin position="97"/>
        <end position="312"/>
    </location>
</feature>
<feature type="transmembrane region" description="Helical" evidence="7">
    <location>
        <begin position="233"/>
        <end position="258"/>
    </location>
</feature>
<sequence length="323" mass="34936">MGLLPRLLQIALAVIAVPAIIAVLIISAERALGRRPRRAARVRPWVWLVPACLLSGAILVYPMADTILLSLRRADGSGWAGLTNYAWSVGDALLPTLRNNALWLVLIPAVTLVLGLAVALLGDKVRYERIIRTLVLVPAGISFAAAGVIWRLMYEYQPPGAQQTGTVDGLLSTTGIDPVAWVADPSVATYALIFVGCWMTLGTTALILSAGVKNIPGELIEAARLDGAGEWRIFRSVTLPTLWPSILVALTTQVIFALKVFDIVYVMTNGQFDTDVAANRIYAELFVAQNFGHASALAVILLIISSPIMFLNIRQFRQEATAR</sequence>
<dbReference type="InterPro" id="IPR051393">
    <property type="entry name" value="ABC_transporter_permease"/>
</dbReference>
<evidence type="ECO:0000256" key="7">
    <source>
        <dbReference type="RuleBase" id="RU363032"/>
    </source>
</evidence>
<evidence type="ECO:0000313" key="10">
    <source>
        <dbReference type="Proteomes" id="UP000281594"/>
    </source>
</evidence>
<evidence type="ECO:0000259" key="8">
    <source>
        <dbReference type="PROSITE" id="PS50928"/>
    </source>
</evidence>
<comment type="caution">
    <text evidence="9">The sequence shown here is derived from an EMBL/GenBank/DDBJ whole genome shotgun (WGS) entry which is preliminary data.</text>
</comment>
<dbReference type="EMBL" id="QYCY01000001">
    <property type="protein sequence ID" value="RLV77645.1"/>
    <property type="molecule type" value="Genomic_DNA"/>
</dbReference>
<dbReference type="SUPFAM" id="SSF161098">
    <property type="entry name" value="MetI-like"/>
    <property type="match status" value="1"/>
</dbReference>
<dbReference type="KEGG" id="src:M271_38890"/>
<dbReference type="GO" id="GO:0055085">
    <property type="term" value="P:transmembrane transport"/>
    <property type="evidence" value="ECO:0007669"/>
    <property type="project" value="InterPro"/>
</dbReference>
<evidence type="ECO:0000256" key="1">
    <source>
        <dbReference type="ARBA" id="ARBA00004651"/>
    </source>
</evidence>
<comment type="similarity">
    <text evidence="7">Belongs to the binding-protein-dependent transport system permease family.</text>
</comment>
<dbReference type="GO" id="GO:0005886">
    <property type="term" value="C:plasma membrane"/>
    <property type="evidence" value="ECO:0007669"/>
    <property type="project" value="UniProtKB-SubCell"/>
</dbReference>